<proteinExistence type="predicted"/>
<dbReference type="RefSeq" id="XP_046071543.1">
    <property type="nucleotide sequence ID" value="XM_046216419.1"/>
</dbReference>
<keyword evidence="1" id="KW-0175">Coiled coil</keyword>
<name>A0AAD4PZQ4_9EURO</name>
<dbReference type="GeneID" id="70246706"/>
<feature type="compositionally biased region" description="Acidic residues" evidence="2">
    <location>
        <begin position="277"/>
        <end position="286"/>
    </location>
</feature>
<evidence type="ECO:0000313" key="4">
    <source>
        <dbReference type="Proteomes" id="UP001201262"/>
    </source>
</evidence>
<evidence type="ECO:0000256" key="1">
    <source>
        <dbReference type="SAM" id="Coils"/>
    </source>
</evidence>
<protein>
    <submittedName>
        <fullName evidence="3">Uncharacterized protein</fullName>
    </submittedName>
</protein>
<feature type="coiled-coil region" evidence="1">
    <location>
        <begin position="124"/>
        <end position="158"/>
    </location>
</feature>
<comment type="caution">
    <text evidence="3">The sequence shown here is derived from an EMBL/GenBank/DDBJ whole genome shotgun (WGS) entry which is preliminary data.</text>
</comment>
<dbReference type="SUPFAM" id="SSF58100">
    <property type="entry name" value="Bacterial hemolysins"/>
    <property type="match status" value="1"/>
</dbReference>
<feature type="region of interest" description="Disordered" evidence="2">
    <location>
        <begin position="329"/>
        <end position="368"/>
    </location>
</feature>
<dbReference type="Proteomes" id="UP001201262">
    <property type="component" value="Unassembled WGS sequence"/>
</dbReference>
<dbReference type="AlphaFoldDB" id="A0AAD4PZQ4"/>
<dbReference type="Gene3D" id="1.20.5.1700">
    <property type="match status" value="1"/>
</dbReference>
<evidence type="ECO:0000256" key="2">
    <source>
        <dbReference type="SAM" id="MobiDB-lite"/>
    </source>
</evidence>
<gene>
    <name evidence="3" type="ORF">BGW36DRAFT_381312</name>
</gene>
<reference evidence="3" key="1">
    <citation type="submission" date="2021-12" db="EMBL/GenBank/DDBJ databases">
        <title>Convergent genome expansion in fungi linked to evolution of root-endophyte symbiosis.</title>
        <authorList>
            <consortium name="DOE Joint Genome Institute"/>
            <person name="Ke Y.-H."/>
            <person name="Bonito G."/>
            <person name="Liao H.-L."/>
            <person name="Looney B."/>
            <person name="Rojas-Flechas A."/>
            <person name="Nash J."/>
            <person name="Hameed K."/>
            <person name="Schadt C."/>
            <person name="Martin F."/>
            <person name="Crous P.W."/>
            <person name="Miettinen O."/>
            <person name="Magnuson J.K."/>
            <person name="Labbe J."/>
            <person name="Jacobson D."/>
            <person name="Doktycz M.J."/>
            <person name="Veneault-Fourrey C."/>
            <person name="Kuo A."/>
            <person name="Mondo S."/>
            <person name="Calhoun S."/>
            <person name="Riley R."/>
            <person name="Ohm R."/>
            <person name="LaButti K."/>
            <person name="Andreopoulos B."/>
            <person name="Pangilinan J."/>
            <person name="Nolan M."/>
            <person name="Tritt A."/>
            <person name="Clum A."/>
            <person name="Lipzen A."/>
            <person name="Daum C."/>
            <person name="Barry K."/>
            <person name="Grigoriev I.V."/>
            <person name="Vilgalys R."/>
        </authorList>
    </citation>
    <scope>NUCLEOTIDE SEQUENCE</scope>
    <source>
        <strain evidence="3">PMI_201</strain>
    </source>
</reference>
<sequence length="482" mass="54470">MTATLERSLSRASSMSIPVSSPLLSVHHDLTPPAMSDPGMLHLHDRITFLDSRISELRSTVLTRDGYIDRRNREDDYIRREFVAQRTITERIDVNVTLLKTDVNQLKSGVSKLKYDLGSLGTDTAFLRTDVDRLQNNVQQVQAELEALQTEVGGCRTEIKQLHTAVNLFRSELMTLQDTSRRLNNAAQRFSVMESRMAQMERVRFNSLANTIHAPINPVPKIDEDGTLRYPDYFPTTVWRFWCLKKRSRARRLVELAEFYELEGFEYWGRNHREDLTSYDDSDSSDSSDRPNNLTRSEATYQYPEACHQALAATLGLNYYKIRKEAGEGPNAHITRPAKRYPDETALSNHSAGKPKPEKRARRPGDVPPTVLERLITGVPSIVSKSVSSEHEDKLAWRAPGGGSEISDETMFKLKGILSGEVGAILRAIERGRLHVRSEHMDISPTESKREEAVKADDAMSAYTVPTEILSPSEKLLETTSP</sequence>
<dbReference type="EMBL" id="JAJTJA010000007">
    <property type="protein sequence ID" value="KAH8696607.1"/>
    <property type="molecule type" value="Genomic_DNA"/>
</dbReference>
<feature type="compositionally biased region" description="Polar residues" evidence="2">
    <location>
        <begin position="290"/>
        <end position="300"/>
    </location>
</feature>
<keyword evidence="4" id="KW-1185">Reference proteome</keyword>
<evidence type="ECO:0000313" key="3">
    <source>
        <dbReference type="EMBL" id="KAH8696607.1"/>
    </source>
</evidence>
<accession>A0AAD4PZQ4</accession>
<feature type="region of interest" description="Disordered" evidence="2">
    <location>
        <begin position="277"/>
        <end position="301"/>
    </location>
</feature>
<organism evidence="3 4">
    <name type="scientific">Talaromyces proteolyticus</name>
    <dbReference type="NCBI Taxonomy" id="1131652"/>
    <lineage>
        <taxon>Eukaryota</taxon>
        <taxon>Fungi</taxon>
        <taxon>Dikarya</taxon>
        <taxon>Ascomycota</taxon>
        <taxon>Pezizomycotina</taxon>
        <taxon>Eurotiomycetes</taxon>
        <taxon>Eurotiomycetidae</taxon>
        <taxon>Eurotiales</taxon>
        <taxon>Trichocomaceae</taxon>
        <taxon>Talaromyces</taxon>
        <taxon>Talaromyces sect. Bacilispori</taxon>
    </lineage>
</organism>